<dbReference type="Gene3D" id="2.40.340.10">
    <property type="entry name" value="MoeA, C-terminal, domain IV"/>
    <property type="match status" value="1"/>
</dbReference>
<evidence type="ECO:0000256" key="4">
    <source>
        <dbReference type="ARBA" id="ARBA00023150"/>
    </source>
</evidence>
<dbReference type="InterPro" id="IPR036688">
    <property type="entry name" value="MoeA_C_domain_IV_sf"/>
</dbReference>
<dbReference type="InterPro" id="IPR008284">
    <property type="entry name" value="MoCF_biosynth_CS"/>
</dbReference>
<keyword evidence="4 6" id="KW-0501">Molybdenum cofactor biosynthesis</keyword>
<dbReference type="NCBIfam" id="TIGR00177">
    <property type="entry name" value="molyb_syn"/>
    <property type="match status" value="1"/>
</dbReference>
<protein>
    <recommendedName>
        <fullName evidence="6">Molybdopterin molybdenumtransferase</fullName>
        <ecNumber evidence="6">2.10.1.1</ecNumber>
    </recommendedName>
</protein>
<evidence type="ECO:0000259" key="7">
    <source>
        <dbReference type="SMART" id="SM00852"/>
    </source>
</evidence>
<dbReference type="GO" id="GO:0005829">
    <property type="term" value="C:cytosol"/>
    <property type="evidence" value="ECO:0007669"/>
    <property type="project" value="TreeGrafter"/>
</dbReference>
<dbReference type="UniPathway" id="UPA00344"/>
<dbReference type="Pfam" id="PF03454">
    <property type="entry name" value="MoeA_C"/>
    <property type="match status" value="1"/>
</dbReference>
<dbReference type="SUPFAM" id="SSF53218">
    <property type="entry name" value="Molybdenum cofactor biosynthesis proteins"/>
    <property type="match status" value="1"/>
</dbReference>
<dbReference type="Gene3D" id="3.40.980.10">
    <property type="entry name" value="MoaB/Mog-like domain"/>
    <property type="match status" value="1"/>
</dbReference>
<dbReference type="PANTHER" id="PTHR10192:SF5">
    <property type="entry name" value="GEPHYRIN"/>
    <property type="match status" value="1"/>
</dbReference>
<dbReference type="InterPro" id="IPR036135">
    <property type="entry name" value="MoeA_linker/N_sf"/>
</dbReference>
<dbReference type="GO" id="GO:0046872">
    <property type="term" value="F:metal ion binding"/>
    <property type="evidence" value="ECO:0007669"/>
    <property type="project" value="UniProtKB-UniRule"/>
</dbReference>
<dbReference type="GO" id="GO:0061599">
    <property type="term" value="F:molybdopterin molybdotransferase activity"/>
    <property type="evidence" value="ECO:0007669"/>
    <property type="project" value="UniProtKB-UniRule"/>
</dbReference>
<proteinExistence type="inferred from homology"/>
<dbReference type="SUPFAM" id="SSF63882">
    <property type="entry name" value="MoeA N-terminal region -like"/>
    <property type="match status" value="1"/>
</dbReference>
<dbReference type="Pfam" id="PF00994">
    <property type="entry name" value="MoCF_biosynth"/>
    <property type="match status" value="1"/>
</dbReference>
<keyword evidence="6" id="KW-0808">Transferase</keyword>
<dbReference type="AlphaFoldDB" id="A0A7C5DI30"/>
<dbReference type="Gene3D" id="3.90.105.10">
    <property type="entry name" value="Molybdopterin biosynthesis moea protein, domain 2"/>
    <property type="match status" value="1"/>
</dbReference>
<dbReference type="EC" id="2.10.1.1" evidence="6"/>
<dbReference type="Gene3D" id="2.170.190.11">
    <property type="entry name" value="Molybdopterin biosynthesis moea protein, domain 3"/>
    <property type="match status" value="1"/>
</dbReference>
<comment type="similarity">
    <text evidence="3 6">Belongs to the MoeA family.</text>
</comment>
<dbReference type="GO" id="GO:0006777">
    <property type="term" value="P:Mo-molybdopterin cofactor biosynthetic process"/>
    <property type="evidence" value="ECO:0007669"/>
    <property type="project" value="UniProtKB-UniRule"/>
</dbReference>
<keyword evidence="6" id="KW-0479">Metal-binding</keyword>
<accession>A0A7C5DI30</accession>
<reference evidence="8" key="1">
    <citation type="journal article" date="2020" name="mSystems">
        <title>Genome- and Community-Level Interaction Insights into Carbon Utilization and Element Cycling Functions of Hydrothermarchaeota in Hydrothermal Sediment.</title>
        <authorList>
            <person name="Zhou Z."/>
            <person name="Liu Y."/>
            <person name="Xu W."/>
            <person name="Pan J."/>
            <person name="Luo Z.H."/>
            <person name="Li M."/>
        </authorList>
    </citation>
    <scope>NUCLEOTIDE SEQUENCE [LARGE SCALE GENOMIC DNA]</scope>
    <source>
        <strain evidence="8">HyVt-633</strain>
    </source>
</reference>
<dbReference type="InterPro" id="IPR001453">
    <property type="entry name" value="MoaB/Mog_dom"/>
</dbReference>
<dbReference type="InterPro" id="IPR038987">
    <property type="entry name" value="MoeA-like"/>
</dbReference>
<evidence type="ECO:0000256" key="5">
    <source>
        <dbReference type="ARBA" id="ARBA00047317"/>
    </source>
</evidence>
<dbReference type="Pfam" id="PF03453">
    <property type="entry name" value="MoeA_N"/>
    <property type="match status" value="1"/>
</dbReference>
<dbReference type="InterPro" id="IPR036425">
    <property type="entry name" value="MoaB/Mog-like_dom_sf"/>
</dbReference>
<dbReference type="Proteomes" id="UP000886058">
    <property type="component" value="Unassembled WGS sequence"/>
</dbReference>
<evidence type="ECO:0000256" key="6">
    <source>
        <dbReference type="RuleBase" id="RU365090"/>
    </source>
</evidence>
<evidence type="ECO:0000313" key="8">
    <source>
        <dbReference type="EMBL" id="HHE31835.1"/>
    </source>
</evidence>
<dbReference type="EMBL" id="DRSQ01000088">
    <property type="protein sequence ID" value="HHE31835.1"/>
    <property type="molecule type" value="Genomic_DNA"/>
</dbReference>
<dbReference type="SUPFAM" id="SSF63867">
    <property type="entry name" value="MoeA C-terminal domain-like"/>
    <property type="match status" value="1"/>
</dbReference>
<comment type="caution">
    <text evidence="8">The sequence shown here is derived from an EMBL/GenBank/DDBJ whole genome shotgun (WGS) entry which is preliminary data.</text>
</comment>
<gene>
    <name evidence="8" type="ORF">ENL07_04205</name>
</gene>
<evidence type="ECO:0000256" key="3">
    <source>
        <dbReference type="ARBA" id="ARBA00010763"/>
    </source>
</evidence>
<evidence type="ECO:0000256" key="2">
    <source>
        <dbReference type="ARBA" id="ARBA00005046"/>
    </source>
</evidence>
<organism evidence="8">
    <name type="scientific">Chlorobaculum parvum</name>
    <dbReference type="NCBI Taxonomy" id="274539"/>
    <lineage>
        <taxon>Bacteria</taxon>
        <taxon>Pseudomonadati</taxon>
        <taxon>Chlorobiota</taxon>
        <taxon>Chlorobiia</taxon>
        <taxon>Chlorobiales</taxon>
        <taxon>Chlorobiaceae</taxon>
        <taxon>Chlorobaculum</taxon>
    </lineage>
</organism>
<dbReference type="NCBIfam" id="NF045515">
    <property type="entry name" value="Glp_gephyrin"/>
    <property type="match status" value="1"/>
</dbReference>
<sequence>MITVQEAHEIIATTARKLNATISVPLHQLRGRVLAKEVRADFPMPRFTNAAMDGFAVRFEEIAGASDDAPMTLPVSQELAAGALAVTPLEAGTCARIMTGAPVPDGADTVVPFEQTSGFESETVEFYKAPKQGANIRHAGEEVETGELLVAAGTSITPAEIGLLATFGQDSALVRQQPRVSIITVGDELRLPGDEAEPLAIYNSNLALLSACLEAAGAEVVETRQLRDDRKAIREALTEAIGNADMVITAGGISTGQYDFMHETLGELGVEQKFWKVAQKPGKPFYFGATDSDTLCFALPGNPVSALVCLLEYALPTLALMQGATPAPKFTTVLDEPFPTDRKRYRFLFGSTKIEDGEIRCRISQQTDSHMLTALHGANCLIEAKASPEPLPAGSLVTCSWLPWANSF</sequence>
<comment type="cofactor">
    <cofactor evidence="6">
        <name>Mg(2+)</name>
        <dbReference type="ChEBI" id="CHEBI:18420"/>
    </cofactor>
</comment>
<dbReference type="InterPro" id="IPR005111">
    <property type="entry name" value="MoeA_C_domain_IV"/>
</dbReference>
<dbReference type="SMART" id="SM00852">
    <property type="entry name" value="MoCF_biosynth"/>
    <property type="match status" value="1"/>
</dbReference>
<keyword evidence="6" id="KW-0460">Magnesium</keyword>
<comment type="catalytic activity">
    <reaction evidence="5">
        <text>adenylyl-molybdopterin + molybdate = Mo-molybdopterin + AMP + H(+)</text>
        <dbReference type="Rhea" id="RHEA:35047"/>
        <dbReference type="ChEBI" id="CHEBI:15378"/>
        <dbReference type="ChEBI" id="CHEBI:36264"/>
        <dbReference type="ChEBI" id="CHEBI:62727"/>
        <dbReference type="ChEBI" id="CHEBI:71302"/>
        <dbReference type="ChEBI" id="CHEBI:456215"/>
        <dbReference type="EC" id="2.10.1.1"/>
    </reaction>
</comment>
<name>A0A7C5DI30_9CHLB</name>
<feature type="domain" description="MoaB/Mog" evidence="7">
    <location>
        <begin position="181"/>
        <end position="320"/>
    </location>
</feature>
<dbReference type="CDD" id="cd00887">
    <property type="entry name" value="MoeA"/>
    <property type="match status" value="1"/>
</dbReference>
<comment type="function">
    <text evidence="1 6">Catalyzes the insertion of molybdate into adenylated molybdopterin with the concomitant release of AMP.</text>
</comment>
<dbReference type="PROSITE" id="PS01079">
    <property type="entry name" value="MOCF_BIOSYNTHESIS_2"/>
    <property type="match status" value="1"/>
</dbReference>
<dbReference type="InterPro" id="IPR005110">
    <property type="entry name" value="MoeA_linker/N"/>
</dbReference>
<dbReference type="PANTHER" id="PTHR10192">
    <property type="entry name" value="MOLYBDOPTERIN BIOSYNTHESIS PROTEIN"/>
    <property type="match status" value="1"/>
</dbReference>
<comment type="pathway">
    <text evidence="2 6">Cofactor biosynthesis; molybdopterin biosynthesis.</text>
</comment>
<keyword evidence="6" id="KW-0500">Molybdenum</keyword>
<evidence type="ECO:0000256" key="1">
    <source>
        <dbReference type="ARBA" id="ARBA00002901"/>
    </source>
</evidence>